<dbReference type="InterPro" id="IPR055290">
    <property type="entry name" value="At3g26010-like"/>
</dbReference>
<organism evidence="2 3">
    <name type="scientific">Aristolochia fimbriata</name>
    <name type="common">White veined hardy Dutchman's pipe vine</name>
    <dbReference type="NCBI Taxonomy" id="158543"/>
    <lineage>
        <taxon>Eukaryota</taxon>
        <taxon>Viridiplantae</taxon>
        <taxon>Streptophyta</taxon>
        <taxon>Embryophyta</taxon>
        <taxon>Tracheophyta</taxon>
        <taxon>Spermatophyta</taxon>
        <taxon>Magnoliopsida</taxon>
        <taxon>Magnoliidae</taxon>
        <taxon>Piperales</taxon>
        <taxon>Aristolochiaceae</taxon>
        <taxon>Aristolochia</taxon>
    </lineage>
</organism>
<proteinExistence type="predicted"/>
<gene>
    <name evidence="2" type="ORF">H6P81_018163</name>
</gene>
<dbReference type="InterPro" id="IPR036047">
    <property type="entry name" value="F-box-like_dom_sf"/>
</dbReference>
<dbReference type="InterPro" id="IPR056592">
    <property type="entry name" value="Beta-prop_At3g26010-like"/>
</dbReference>
<dbReference type="Proteomes" id="UP000825729">
    <property type="component" value="Unassembled WGS sequence"/>
</dbReference>
<accession>A0AAV7E0K5</accession>
<reference evidence="2 3" key="1">
    <citation type="submission" date="2021-07" db="EMBL/GenBank/DDBJ databases">
        <title>The Aristolochia fimbriata genome: insights into angiosperm evolution, floral development and chemical biosynthesis.</title>
        <authorList>
            <person name="Jiao Y."/>
        </authorList>
    </citation>
    <scope>NUCLEOTIDE SEQUENCE [LARGE SCALE GENOMIC DNA]</scope>
    <source>
        <strain evidence="2">IBCAS-2021</strain>
        <tissue evidence="2">Leaf</tissue>
    </source>
</reference>
<dbReference type="InterPro" id="IPR017451">
    <property type="entry name" value="F-box-assoc_interact_dom"/>
</dbReference>
<keyword evidence="3" id="KW-1185">Reference proteome</keyword>
<evidence type="ECO:0000259" key="1">
    <source>
        <dbReference type="SMART" id="SM00256"/>
    </source>
</evidence>
<dbReference type="Pfam" id="PF24750">
    <property type="entry name" value="b-prop_At3g26010-like"/>
    <property type="match status" value="1"/>
</dbReference>
<protein>
    <recommendedName>
        <fullName evidence="1">F-box domain-containing protein</fullName>
    </recommendedName>
</protein>
<name>A0AAV7E0K5_ARIFI</name>
<evidence type="ECO:0000313" key="2">
    <source>
        <dbReference type="EMBL" id="KAG9442309.1"/>
    </source>
</evidence>
<dbReference type="AlphaFoldDB" id="A0AAV7E0K5"/>
<dbReference type="NCBIfam" id="TIGR01640">
    <property type="entry name" value="F_box_assoc_1"/>
    <property type="match status" value="1"/>
</dbReference>
<dbReference type="SMART" id="SM00256">
    <property type="entry name" value="FBOX"/>
    <property type="match status" value="1"/>
</dbReference>
<dbReference type="InterPro" id="IPR001810">
    <property type="entry name" value="F-box_dom"/>
</dbReference>
<dbReference type="EMBL" id="JAINDJ010000007">
    <property type="protein sequence ID" value="KAG9442309.1"/>
    <property type="molecule type" value="Genomic_DNA"/>
</dbReference>
<dbReference type="SUPFAM" id="SSF81383">
    <property type="entry name" value="F-box domain"/>
    <property type="match status" value="1"/>
</dbReference>
<dbReference type="PANTHER" id="PTHR35546">
    <property type="entry name" value="F-BOX PROTEIN INTERACTION DOMAIN PROTEIN-RELATED"/>
    <property type="match status" value="1"/>
</dbReference>
<evidence type="ECO:0000313" key="3">
    <source>
        <dbReference type="Proteomes" id="UP000825729"/>
    </source>
</evidence>
<comment type="caution">
    <text evidence="2">The sequence shown here is derived from an EMBL/GenBank/DDBJ whole genome shotgun (WGS) entry which is preliminary data.</text>
</comment>
<dbReference type="Pfam" id="PF00646">
    <property type="entry name" value="F-box"/>
    <property type="match status" value="1"/>
</dbReference>
<sequence length="399" mass="45172">MESAAFDRLSDDMGRNILSKLPLKTLVRFMSVSDRWKDAAREIVEERKEKMKGLVLVNFVSIDFPGMYIPRYAYVSQNSGGGAGSDVEGMLDLMEYVPVKHFTVRDVCNGLLLCVGISTTAVDENGDPVANFYVCNPVTRQWAVLPESPPASSRDLVDVLAFDPTVSHYKVLRWYGSEATRQGQQQYVEADVYCSSSGTWSRRRVPLQRRKKNITCPTRTTPSSTFLKGFVFRLADPNAVIAVDVSGDRIPSAHVIDLPFQKNDPPVHRCLAKWPVESLCCVDYNKTRIEMWVLEDFPAKTKWEMKRAVSVERLTAMMPMASVVKKKEKPLLPVTMMFRGRVRGEEEIVVVLEVPDGVACYNLRTSEVEGVYPLDYLRRKNIPFRDVIAYPFYPCLCSP</sequence>
<feature type="domain" description="F-box" evidence="1">
    <location>
        <begin position="9"/>
        <end position="49"/>
    </location>
</feature>